<keyword evidence="3" id="KW-1185">Reference proteome</keyword>
<feature type="transmembrane region" description="Helical" evidence="1">
    <location>
        <begin position="110"/>
        <end position="130"/>
    </location>
</feature>
<accession>A0A949K094</accession>
<evidence type="ECO:0000256" key="1">
    <source>
        <dbReference type="SAM" id="Phobius"/>
    </source>
</evidence>
<comment type="caution">
    <text evidence="2">The sequence shown here is derived from an EMBL/GenBank/DDBJ whole genome shotgun (WGS) entry which is preliminary data.</text>
</comment>
<organism evidence="2 3">
    <name type="scientific">Diplocloster agilis</name>
    <dbReference type="NCBI Taxonomy" id="2850323"/>
    <lineage>
        <taxon>Bacteria</taxon>
        <taxon>Bacillati</taxon>
        <taxon>Bacillota</taxon>
        <taxon>Clostridia</taxon>
        <taxon>Lachnospirales</taxon>
        <taxon>Lachnospiraceae</taxon>
        <taxon>Diplocloster</taxon>
    </lineage>
</organism>
<keyword evidence="1" id="KW-0812">Transmembrane</keyword>
<dbReference type="Proteomes" id="UP000712157">
    <property type="component" value="Unassembled WGS sequence"/>
</dbReference>
<gene>
    <name evidence="2" type="ORF">KTH89_18310</name>
</gene>
<evidence type="ECO:0000313" key="2">
    <source>
        <dbReference type="EMBL" id="MBU9738500.1"/>
    </source>
</evidence>
<evidence type="ECO:0000313" key="3">
    <source>
        <dbReference type="Proteomes" id="UP000712157"/>
    </source>
</evidence>
<protein>
    <submittedName>
        <fullName evidence="2">Uncharacterized protein</fullName>
    </submittedName>
</protein>
<sequence length="142" mass="15918">MKKSVSMILTIVLIFLLLALVKNGAGSEAQTNAAVLEDTQISAYSYQRIPAFTVVSPMEITIGMQGQETSGRITNPFSQRDEEIFYNGVLAILLLLSMEFLLGRICNSLLWIRLVCLKFLCVLMNQVYIIHRSDGKKRAVFI</sequence>
<name>A0A949K094_9FIRM</name>
<dbReference type="AlphaFoldDB" id="A0A949K094"/>
<proteinExistence type="predicted"/>
<reference evidence="2" key="1">
    <citation type="submission" date="2021-06" db="EMBL/GenBank/DDBJ databases">
        <title>Description of novel taxa of the family Lachnospiraceae.</title>
        <authorList>
            <person name="Chaplin A.V."/>
            <person name="Sokolova S.R."/>
            <person name="Pikina A.P."/>
            <person name="Korzhanova M."/>
            <person name="Belova V."/>
            <person name="Korostin D."/>
            <person name="Efimov B.A."/>
        </authorList>
    </citation>
    <scope>NUCLEOTIDE SEQUENCE</scope>
    <source>
        <strain evidence="2">ASD5720</strain>
    </source>
</reference>
<keyword evidence="1" id="KW-1133">Transmembrane helix</keyword>
<dbReference type="RefSeq" id="WP_238722647.1">
    <property type="nucleotide sequence ID" value="NZ_JAHQCW010000036.1"/>
</dbReference>
<dbReference type="EMBL" id="JAHQCW010000036">
    <property type="protein sequence ID" value="MBU9738500.1"/>
    <property type="molecule type" value="Genomic_DNA"/>
</dbReference>
<feature type="transmembrane region" description="Helical" evidence="1">
    <location>
        <begin position="84"/>
        <end position="103"/>
    </location>
</feature>
<keyword evidence="1" id="KW-0472">Membrane</keyword>